<dbReference type="SUPFAM" id="SSF55781">
    <property type="entry name" value="GAF domain-like"/>
    <property type="match status" value="1"/>
</dbReference>
<protein>
    <submittedName>
        <fullName evidence="4">SpoIIE family protein phosphatase</fullName>
    </submittedName>
</protein>
<gene>
    <name evidence="4" type="ORF">AB2L27_17650</name>
</gene>
<proteinExistence type="predicted"/>
<dbReference type="InterPro" id="IPR001932">
    <property type="entry name" value="PPM-type_phosphatase-like_dom"/>
</dbReference>
<dbReference type="InterPro" id="IPR003018">
    <property type="entry name" value="GAF"/>
</dbReference>
<evidence type="ECO:0000256" key="1">
    <source>
        <dbReference type="ARBA" id="ARBA00022801"/>
    </source>
</evidence>
<dbReference type="CDD" id="cd16936">
    <property type="entry name" value="HATPase_RsbW-like"/>
    <property type="match status" value="1"/>
</dbReference>
<keyword evidence="1" id="KW-0378">Hydrolase</keyword>
<accession>A0ABV4H4T2</accession>
<comment type="caution">
    <text evidence="4">The sequence shown here is derived from an EMBL/GenBank/DDBJ whole genome shotgun (WGS) entry which is preliminary data.</text>
</comment>
<keyword evidence="5" id="KW-1185">Reference proteome</keyword>
<dbReference type="InterPro" id="IPR029016">
    <property type="entry name" value="GAF-like_dom_sf"/>
</dbReference>
<sequence length="560" mass="59442">MNAAVPAPPPAVTPDVLGDETARLAALREYVDVSAPPPAELQAVVRLATRLTGLPNAVVNIIDEKHQRQLAAEGFDRGTSARGDSMCYYALGSAGLVHTPDARQDVRWKAHPWVDGRLGNVRSYAAAPLLTPDQQALGTLCVFDDARPRHLTPTQQADLTDLATLVVSLFDRERRARLVTRHAEELRRARAAAETARALQESLLPHRLPAGERVRVVSRYLPGTDGAEVGGDFFDAIGTDTAFVLVMGDVQGHNSAAAALMGQVRTAVRAYVTEGHEPSAVLERTNRLMQSFDGDLFATCCLLALDERTGDVTVASAGHPAPLVFAPGPPQALTVDPGPPLGVQAETVYGQTRHRLSGPSRLLLHTDGVVEWPGAGGTGPRPACATGEEALHAALAAGAQEDAGTLADRLLAPVRGSGHDDAALLVVDYDGPAPGTRENRLPLPSDTRAVSTARDWLRSTLAGWGLTATADEAELVVSELVTNAVLHTGAPTAVTLRYEVADRLLCVGVEDGSTQHPQPRTSDEEATGGRGMHIVQLIAQRWWVAPRGEGKTVWADLLVE</sequence>
<dbReference type="InterPro" id="IPR036457">
    <property type="entry name" value="PPM-type-like_dom_sf"/>
</dbReference>
<dbReference type="SUPFAM" id="SSF55874">
    <property type="entry name" value="ATPase domain of HSP90 chaperone/DNA topoisomerase II/histidine kinase"/>
    <property type="match status" value="1"/>
</dbReference>
<feature type="domain" description="GAF" evidence="2">
    <location>
        <begin position="36"/>
        <end position="180"/>
    </location>
</feature>
<dbReference type="Gene3D" id="3.60.40.10">
    <property type="entry name" value="PPM-type phosphatase domain"/>
    <property type="match status" value="1"/>
</dbReference>
<dbReference type="SMART" id="SM00065">
    <property type="entry name" value="GAF"/>
    <property type="match status" value="1"/>
</dbReference>
<dbReference type="Gene3D" id="3.30.450.40">
    <property type="match status" value="1"/>
</dbReference>
<feature type="domain" description="PPM-type phosphatase" evidence="3">
    <location>
        <begin position="214"/>
        <end position="429"/>
    </location>
</feature>
<evidence type="ECO:0000313" key="4">
    <source>
        <dbReference type="EMBL" id="MEZ0166587.1"/>
    </source>
</evidence>
<dbReference type="SMART" id="SM00331">
    <property type="entry name" value="PP2C_SIG"/>
    <property type="match status" value="1"/>
</dbReference>
<name>A0ABV4H4T2_9ACTN</name>
<evidence type="ECO:0000313" key="5">
    <source>
        <dbReference type="Proteomes" id="UP001565927"/>
    </source>
</evidence>
<dbReference type="InterPro" id="IPR052016">
    <property type="entry name" value="Bact_Sigma-Reg"/>
</dbReference>
<dbReference type="SUPFAM" id="SSF81606">
    <property type="entry name" value="PP2C-like"/>
    <property type="match status" value="1"/>
</dbReference>
<organism evidence="4 5">
    <name type="scientific">Kineococcus halophytocola</name>
    <dbReference type="NCBI Taxonomy" id="3234027"/>
    <lineage>
        <taxon>Bacteria</taxon>
        <taxon>Bacillati</taxon>
        <taxon>Actinomycetota</taxon>
        <taxon>Actinomycetes</taxon>
        <taxon>Kineosporiales</taxon>
        <taxon>Kineosporiaceae</taxon>
        <taxon>Kineococcus</taxon>
    </lineage>
</organism>
<dbReference type="Pfam" id="PF13581">
    <property type="entry name" value="HATPase_c_2"/>
    <property type="match status" value="1"/>
</dbReference>
<dbReference type="PANTHER" id="PTHR43156:SF2">
    <property type="entry name" value="STAGE II SPORULATION PROTEIN E"/>
    <property type="match status" value="1"/>
</dbReference>
<dbReference type="RefSeq" id="WP_370442806.1">
    <property type="nucleotide sequence ID" value="NZ_JBGFTU010000024.1"/>
</dbReference>
<dbReference type="Gene3D" id="3.30.565.10">
    <property type="entry name" value="Histidine kinase-like ATPase, C-terminal domain"/>
    <property type="match status" value="1"/>
</dbReference>
<evidence type="ECO:0000259" key="3">
    <source>
        <dbReference type="SMART" id="SM00331"/>
    </source>
</evidence>
<dbReference type="PANTHER" id="PTHR43156">
    <property type="entry name" value="STAGE II SPORULATION PROTEIN E-RELATED"/>
    <property type="match status" value="1"/>
</dbReference>
<dbReference type="InterPro" id="IPR036890">
    <property type="entry name" value="HATPase_C_sf"/>
</dbReference>
<evidence type="ECO:0000259" key="2">
    <source>
        <dbReference type="SMART" id="SM00065"/>
    </source>
</evidence>
<dbReference type="InterPro" id="IPR003594">
    <property type="entry name" value="HATPase_dom"/>
</dbReference>
<reference evidence="4 5" key="1">
    <citation type="submission" date="2024-07" db="EMBL/GenBank/DDBJ databases">
        <authorList>
            <person name="Thanompreechachai J."/>
            <person name="Duangmal K."/>
        </authorList>
    </citation>
    <scope>NUCLEOTIDE SEQUENCE [LARGE SCALE GENOMIC DNA]</scope>
    <source>
        <strain evidence="4 5">LSe6-4</strain>
    </source>
</reference>
<dbReference type="Proteomes" id="UP001565927">
    <property type="component" value="Unassembled WGS sequence"/>
</dbReference>
<dbReference type="EMBL" id="JBGFTU010000024">
    <property type="protein sequence ID" value="MEZ0166587.1"/>
    <property type="molecule type" value="Genomic_DNA"/>
</dbReference>
<dbReference type="Pfam" id="PF07228">
    <property type="entry name" value="SpoIIE"/>
    <property type="match status" value="1"/>
</dbReference>